<gene>
    <name evidence="1" type="ORF">SPELUC_LOCUS12593</name>
</gene>
<dbReference type="Proteomes" id="UP000789366">
    <property type="component" value="Unassembled WGS sequence"/>
</dbReference>
<comment type="caution">
    <text evidence="1">The sequence shown here is derived from an EMBL/GenBank/DDBJ whole genome shotgun (WGS) entry which is preliminary data.</text>
</comment>
<accession>A0ACA9PSM1</accession>
<evidence type="ECO:0000313" key="1">
    <source>
        <dbReference type="EMBL" id="CAG8723466.1"/>
    </source>
</evidence>
<protein>
    <submittedName>
        <fullName evidence="1">18199_t:CDS:1</fullName>
    </submittedName>
</protein>
<name>A0ACA9PSM1_9GLOM</name>
<evidence type="ECO:0000313" key="2">
    <source>
        <dbReference type="Proteomes" id="UP000789366"/>
    </source>
</evidence>
<organism evidence="1 2">
    <name type="scientific">Cetraspora pellucida</name>
    <dbReference type="NCBI Taxonomy" id="1433469"/>
    <lineage>
        <taxon>Eukaryota</taxon>
        <taxon>Fungi</taxon>
        <taxon>Fungi incertae sedis</taxon>
        <taxon>Mucoromycota</taxon>
        <taxon>Glomeromycotina</taxon>
        <taxon>Glomeromycetes</taxon>
        <taxon>Diversisporales</taxon>
        <taxon>Gigasporaceae</taxon>
        <taxon>Cetraspora</taxon>
    </lineage>
</organism>
<reference evidence="1" key="1">
    <citation type="submission" date="2021-06" db="EMBL/GenBank/DDBJ databases">
        <authorList>
            <person name="Kallberg Y."/>
            <person name="Tangrot J."/>
            <person name="Rosling A."/>
        </authorList>
    </citation>
    <scope>NUCLEOTIDE SEQUENCE</scope>
    <source>
        <strain evidence="1">28 12/20/2015</strain>
    </source>
</reference>
<sequence length="75" mass="8270">ILDIHVRILNIIDVGILILLTPEFSTLVDKDHGSAQYFFICHLTDPQNAKQALLTLLGEQILGAKNNLLKMESGA</sequence>
<feature type="non-terminal residue" evidence="1">
    <location>
        <position position="1"/>
    </location>
</feature>
<keyword evidence="2" id="KW-1185">Reference proteome</keyword>
<dbReference type="EMBL" id="CAJVPW010030258">
    <property type="protein sequence ID" value="CAG8723466.1"/>
    <property type="molecule type" value="Genomic_DNA"/>
</dbReference>
<proteinExistence type="predicted"/>